<organism evidence="2 3">
    <name type="scientific">Mesorhizobium dulcispinae</name>
    <dbReference type="NCBI Taxonomy" id="3072316"/>
    <lineage>
        <taxon>Bacteria</taxon>
        <taxon>Pseudomonadati</taxon>
        <taxon>Pseudomonadota</taxon>
        <taxon>Alphaproteobacteria</taxon>
        <taxon>Hyphomicrobiales</taxon>
        <taxon>Phyllobacteriaceae</taxon>
        <taxon>Mesorhizobium</taxon>
    </lineage>
</organism>
<gene>
    <name evidence="2" type="ORF">RFM27_31875</name>
</gene>
<evidence type="ECO:0000259" key="1">
    <source>
        <dbReference type="Pfam" id="PF01575"/>
    </source>
</evidence>
<dbReference type="PANTHER" id="PTHR43664:SF1">
    <property type="entry name" value="BETA-METHYLMALYL-COA DEHYDRATASE"/>
    <property type="match status" value="1"/>
</dbReference>
<evidence type="ECO:0000313" key="3">
    <source>
        <dbReference type="Proteomes" id="UP001271780"/>
    </source>
</evidence>
<name>A0ABU4XPK5_9HYPH</name>
<dbReference type="InterPro" id="IPR052342">
    <property type="entry name" value="MCH/BMMD"/>
</dbReference>
<accession>A0ABU4XPK5</accession>
<dbReference type="EMBL" id="JAVIIZ010000039">
    <property type="protein sequence ID" value="MDX8476668.1"/>
    <property type="molecule type" value="Genomic_DNA"/>
</dbReference>
<comment type="caution">
    <text evidence="2">The sequence shown here is derived from an EMBL/GenBank/DDBJ whole genome shotgun (WGS) entry which is preliminary data.</text>
</comment>
<dbReference type="CDD" id="cd03454">
    <property type="entry name" value="YdeM"/>
    <property type="match status" value="1"/>
</dbReference>
<dbReference type="Proteomes" id="UP001271780">
    <property type="component" value="Unassembled WGS sequence"/>
</dbReference>
<dbReference type="PANTHER" id="PTHR43664">
    <property type="entry name" value="MONOAMINE OXIDASE-RELATED"/>
    <property type="match status" value="1"/>
</dbReference>
<keyword evidence="3" id="KW-1185">Reference proteome</keyword>
<protein>
    <submittedName>
        <fullName evidence="2">MaoC family dehydratase</fullName>
    </submittedName>
</protein>
<dbReference type="SUPFAM" id="SSF54637">
    <property type="entry name" value="Thioesterase/thiol ester dehydrase-isomerase"/>
    <property type="match status" value="1"/>
</dbReference>
<sequence length="175" mass="18862">MSEDAGSVVTAVERLYAGEPADAPGGAGGERFFLDDLTVGQRFVSATREISKARIMSFASEFDPQPFHLNEDLAQASFFKGLAASGWHTAALTMRLLVDGGLPLAGGLIGAGLEMEWPRPTRPGDMLHVESEIVAISPSKSRPDRGIVTARGETRNHRNEVVQIMTVKLVVMRKS</sequence>
<evidence type="ECO:0000313" key="2">
    <source>
        <dbReference type="EMBL" id="MDX8476668.1"/>
    </source>
</evidence>
<reference evidence="2 3" key="1">
    <citation type="submission" date="2023-08" db="EMBL/GenBank/DDBJ databases">
        <title>Implementing the SeqCode for naming new Mesorhizobium species isolated from Vachellia karroo root nodules.</title>
        <authorList>
            <person name="Van Lill M."/>
        </authorList>
    </citation>
    <scope>NUCLEOTIDE SEQUENCE [LARGE SCALE GENOMIC DNA]</scope>
    <source>
        <strain evidence="2 3">VK23A</strain>
    </source>
</reference>
<dbReference type="Gene3D" id="3.10.129.10">
    <property type="entry name" value="Hotdog Thioesterase"/>
    <property type="match status" value="1"/>
</dbReference>
<dbReference type="InterPro" id="IPR002539">
    <property type="entry name" value="MaoC-like_dom"/>
</dbReference>
<dbReference type="InterPro" id="IPR029069">
    <property type="entry name" value="HotDog_dom_sf"/>
</dbReference>
<dbReference type="RefSeq" id="WP_320319092.1">
    <property type="nucleotide sequence ID" value="NZ_JAVIIX010000037.1"/>
</dbReference>
<dbReference type="Pfam" id="PF01575">
    <property type="entry name" value="MaoC_dehydratas"/>
    <property type="match status" value="1"/>
</dbReference>
<feature type="domain" description="MaoC-like" evidence="1">
    <location>
        <begin position="40"/>
        <end position="140"/>
    </location>
</feature>
<proteinExistence type="predicted"/>